<keyword evidence="2" id="KW-1185">Reference proteome</keyword>
<dbReference type="Proteomes" id="UP000010467">
    <property type="component" value="Chromosome"/>
</dbReference>
<dbReference type="KEGG" id="dpd:Deipe_2249"/>
<evidence type="ECO:0000313" key="1">
    <source>
        <dbReference type="EMBL" id="AFZ67733.1"/>
    </source>
</evidence>
<gene>
    <name evidence="1" type="ordered locus">Deipe_2249</name>
</gene>
<dbReference type="EMBL" id="CP003382">
    <property type="protein sequence ID" value="AFZ67733.1"/>
    <property type="molecule type" value="Genomic_DNA"/>
</dbReference>
<proteinExistence type="predicted"/>
<sequence length="83" mass="9601">MFMRACEAENGLERALCPPKRPFGLFYKYMRPARIFQYSNPLEQRLARILLHERLLTTAARPVKVVEKPKPPCLQTTGLRKGS</sequence>
<dbReference type="HOGENOM" id="CLU_2537019_0_0_0"/>
<dbReference type="AlphaFoldDB" id="L0A1F9"/>
<accession>L0A1F9</accession>
<reference evidence="2" key="1">
    <citation type="submission" date="2012-03" db="EMBL/GenBank/DDBJ databases">
        <title>Complete sequence of chromosome of Deinococcus peraridilitoris DSM 19664.</title>
        <authorList>
            <person name="Lucas S."/>
            <person name="Copeland A."/>
            <person name="Lapidus A."/>
            <person name="Glavina del Rio T."/>
            <person name="Dalin E."/>
            <person name="Tice H."/>
            <person name="Bruce D."/>
            <person name="Goodwin L."/>
            <person name="Pitluck S."/>
            <person name="Peters L."/>
            <person name="Mikhailova N."/>
            <person name="Lu M."/>
            <person name="Kyrpides N."/>
            <person name="Mavromatis K."/>
            <person name="Ivanova N."/>
            <person name="Brettin T."/>
            <person name="Detter J.C."/>
            <person name="Han C."/>
            <person name="Larimer F."/>
            <person name="Land M."/>
            <person name="Hauser L."/>
            <person name="Markowitz V."/>
            <person name="Cheng J.-F."/>
            <person name="Hugenholtz P."/>
            <person name="Woyke T."/>
            <person name="Wu D."/>
            <person name="Pukall R."/>
            <person name="Steenblock K."/>
            <person name="Brambilla E."/>
            <person name="Klenk H.-P."/>
            <person name="Eisen J.A."/>
        </authorList>
    </citation>
    <scope>NUCLEOTIDE SEQUENCE [LARGE SCALE GENOMIC DNA]</scope>
    <source>
        <strain evidence="2">DSM 19664 / LMG 22246 / CIP 109416 / KR-200</strain>
    </source>
</reference>
<name>L0A1F9_DEIPD</name>
<protein>
    <submittedName>
        <fullName evidence="1">Uncharacterized protein</fullName>
    </submittedName>
</protein>
<evidence type="ECO:0000313" key="2">
    <source>
        <dbReference type="Proteomes" id="UP000010467"/>
    </source>
</evidence>
<organism evidence="1 2">
    <name type="scientific">Deinococcus peraridilitoris (strain DSM 19664 / LMG 22246 / CIP 109416 / KR-200)</name>
    <dbReference type="NCBI Taxonomy" id="937777"/>
    <lineage>
        <taxon>Bacteria</taxon>
        <taxon>Thermotogati</taxon>
        <taxon>Deinococcota</taxon>
        <taxon>Deinococci</taxon>
        <taxon>Deinococcales</taxon>
        <taxon>Deinococcaceae</taxon>
        <taxon>Deinococcus</taxon>
    </lineage>
</organism>